<comment type="similarity">
    <text evidence="1 2">Belongs to the anti-sigma-factor antagonist family.</text>
</comment>
<dbReference type="PANTHER" id="PTHR33495:SF2">
    <property type="entry name" value="ANTI-SIGMA FACTOR ANTAGONIST TM_1081-RELATED"/>
    <property type="match status" value="1"/>
</dbReference>
<dbReference type="InterPro" id="IPR003658">
    <property type="entry name" value="Anti-sigma_ant"/>
</dbReference>
<dbReference type="Gene3D" id="3.30.750.24">
    <property type="entry name" value="STAS domain"/>
    <property type="match status" value="1"/>
</dbReference>
<keyword evidence="5" id="KW-1185">Reference proteome</keyword>
<dbReference type="CDD" id="cd07043">
    <property type="entry name" value="STAS_anti-anti-sigma_factors"/>
    <property type="match status" value="1"/>
</dbReference>
<dbReference type="EMBL" id="BLPG01000002">
    <property type="protein sequence ID" value="GFJ95878.1"/>
    <property type="molecule type" value="Genomic_DNA"/>
</dbReference>
<gene>
    <name evidence="4" type="ORF">Prum_095200</name>
</gene>
<evidence type="ECO:0000313" key="4">
    <source>
        <dbReference type="EMBL" id="GFJ95878.1"/>
    </source>
</evidence>
<dbReference type="GO" id="GO:0043856">
    <property type="term" value="F:anti-sigma factor antagonist activity"/>
    <property type="evidence" value="ECO:0007669"/>
    <property type="project" value="InterPro"/>
</dbReference>
<protein>
    <recommendedName>
        <fullName evidence="2">Anti-sigma factor antagonist</fullName>
    </recommendedName>
</protein>
<reference evidence="4 5" key="1">
    <citation type="submission" date="2020-03" db="EMBL/GenBank/DDBJ databases">
        <title>Whole genome shotgun sequence of Phytohabitans rumicis NBRC 108638.</title>
        <authorList>
            <person name="Komaki H."/>
            <person name="Tamura T."/>
        </authorList>
    </citation>
    <scope>NUCLEOTIDE SEQUENCE [LARGE SCALE GENOMIC DNA]</scope>
    <source>
        <strain evidence="4 5">NBRC 108638</strain>
    </source>
</reference>
<dbReference type="InterPro" id="IPR036513">
    <property type="entry name" value="STAS_dom_sf"/>
</dbReference>
<accession>A0A6V8LM03</accession>
<dbReference type="AlphaFoldDB" id="A0A6V8LM03"/>
<evidence type="ECO:0000259" key="3">
    <source>
        <dbReference type="PROSITE" id="PS50801"/>
    </source>
</evidence>
<feature type="domain" description="STAS" evidence="3">
    <location>
        <begin position="19"/>
        <end position="120"/>
    </location>
</feature>
<comment type="caution">
    <text evidence="4">The sequence shown here is derived from an EMBL/GenBank/DDBJ whole genome shotgun (WGS) entry which is preliminary data.</text>
</comment>
<evidence type="ECO:0000256" key="2">
    <source>
        <dbReference type="RuleBase" id="RU003749"/>
    </source>
</evidence>
<evidence type="ECO:0000313" key="5">
    <source>
        <dbReference type="Proteomes" id="UP000482960"/>
    </source>
</evidence>
<dbReference type="PROSITE" id="PS50801">
    <property type="entry name" value="STAS"/>
    <property type="match status" value="1"/>
</dbReference>
<name>A0A6V8LM03_9ACTN</name>
<reference evidence="4 5" key="2">
    <citation type="submission" date="2020-03" db="EMBL/GenBank/DDBJ databases">
        <authorList>
            <person name="Ichikawa N."/>
            <person name="Kimura A."/>
            <person name="Kitahashi Y."/>
            <person name="Uohara A."/>
        </authorList>
    </citation>
    <scope>NUCLEOTIDE SEQUENCE [LARGE SCALE GENOMIC DNA]</scope>
    <source>
        <strain evidence="4 5">NBRC 108638</strain>
    </source>
</reference>
<dbReference type="InterPro" id="IPR002645">
    <property type="entry name" value="STAS_dom"/>
</dbReference>
<sequence>MNWRPERLLLDVALEAVADQVMVVSLRGELDLDTAAQLRSAVDGLLARDATRIVVDLAGLSFCDSVGLSTFTVAGAACAGAGGYLRLAAPTPFLLRLLGVVGVLHRLSVYDSVEAACQADSTHLVVPPDPGPKRS</sequence>
<dbReference type="NCBIfam" id="TIGR00377">
    <property type="entry name" value="ant_ant_sig"/>
    <property type="match status" value="1"/>
</dbReference>
<dbReference type="PANTHER" id="PTHR33495">
    <property type="entry name" value="ANTI-SIGMA FACTOR ANTAGONIST TM_1081-RELATED-RELATED"/>
    <property type="match status" value="1"/>
</dbReference>
<dbReference type="Proteomes" id="UP000482960">
    <property type="component" value="Unassembled WGS sequence"/>
</dbReference>
<proteinExistence type="inferred from homology"/>
<dbReference type="InterPro" id="IPR058548">
    <property type="entry name" value="MlaB-like_STAS"/>
</dbReference>
<dbReference type="SUPFAM" id="SSF52091">
    <property type="entry name" value="SpoIIaa-like"/>
    <property type="match status" value="1"/>
</dbReference>
<organism evidence="4 5">
    <name type="scientific">Phytohabitans rumicis</name>
    <dbReference type="NCBI Taxonomy" id="1076125"/>
    <lineage>
        <taxon>Bacteria</taxon>
        <taxon>Bacillati</taxon>
        <taxon>Actinomycetota</taxon>
        <taxon>Actinomycetes</taxon>
        <taxon>Micromonosporales</taxon>
        <taxon>Micromonosporaceae</taxon>
    </lineage>
</organism>
<evidence type="ECO:0000256" key="1">
    <source>
        <dbReference type="ARBA" id="ARBA00009013"/>
    </source>
</evidence>
<dbReference type="Pfam" id="PF13466">
    <property type="entry name" value="STAS_2"/>
    <property type="match status" value="1"/>
</dbReference>